<protein>
    <recommendedName>
        <fullName evidence="1">MftR C-terminal domain-containing protein</fullName>
    </recommendedName>
</protein>
<reference evidence="2 3" key="1">
    <citation type="submission" date="2020-08" db="EMBL/GenBank/DDBJ databases">
        <title>Sequencing the genomes of 1000 actinobacteria strains.</title>
        <authorList>
            <person name="Klenk H.-P."/>
        </authorList>
    </citation>
    <scope>NUCLEOTIDE SEQUENCE [LARGE SCALE GENOMIC DNA]</scope>
    <source>
        <strain evidence="2 3">DSM 102030</strain>
    </source>
</reference>
<dbReference type="Proteomes" id="UP000523007">
    <property type="component" value="Unassembled WGS sequence"/>
</dbReference>
<evidence type="ECO:0000313" key="3">
    <source>
        <dbReference type="Proteomes" id="UP000523007"/>
    </source>
</evidence>
<gene>
    <name evidence="2" type="ORF">F4561_003251</name>
</gene>
<evidence type="ECO:0000313" key="2">
    <source>
        <dbReference type="EMBL" id="MBB4932431.1"/>
    </source>
</evidence>
<proteinExistence type="predicted"/>
<accession>A0A7W7W356</accession>
<dbReference type="EMBL" id="JACHJT010000001">
    <property type="protein sequence ID" value="MBB4932431.1"/>
    <property type="molecule type" value="Genomic_DNA"/>
</dbReference>
<keyword evidence="3" id="KW-1185">Reference proteome</keyword>
<name>A0A7W7W356_9ACTN</name>
<dbReference type="Pfam" id="PF17754">
    <property type="entry name" value="TetR_C_14"/>
    <property type="match status" value="1"/>
</dbReference>
<dbReference type="InterPro" id="IPR041347">
    <property type="entry name" value="MftR_C"/>
</dbReference>
<feature type="domain" description="MftR C-terminal" evidence="1">
    <location>
        <begin position="4"/>
        <end position="77"/>
    </location>
</feature>
<dbReference type="Gene3D" id="1.10.357.10">
    <property type="entry name" value="Tetracycline Repressor, domain 2"/>
    <property type="match status" value="1"/>
</dbReference>
<dbReference type="AlphaFoldDB" id="A0A7W7W356"/>
<comment type="caution">
    <text evidence="2">The sequence shown here is derived from an EMBL/GenBank/DDBJ whole genome shotgun (WGS) entry which is preliminary data.</text>
</comment>
<sequence>MIDAHPDLQERELAKMAKLSAAIAQALRERGTSEPAAALAAEAGVAAFRIAFAQWLADPDGHGLGSYIRSAVDDLRRVTAA</sequence>
<organism evidence="2 3">
    <name type="scientific">Lipingzhangella halophila</name>
    <dbReference type="NCBI Taxonomy" id="1783352"/>
    <lineage>
        <taxon>Bacteria</taxon>
        <taxon>Bacillati</taxon>
        <taxon>Actinomycetota</taxon>
        <taxon>Actinomycetes</taxon>
        <taxon>Streptosporangiales</taxon>
        <taxon>Nocardiopsidaceae</taxon>
        <taxon>Lipingzhangella</taxon>
    </lineage>
</organism>
<evidence type="ECO:0000259" key="1">
    <source>
        <dbReference type="Pfam" id="PF17754"/>
    </source>
</evidence>